<feature type="compositionally biased region" description="Basic and acidic residues" evidence="1">
    <location>
        <begin position="48"/>
        <end position="57"/>
    </location>
</feature>
<dbReference type="EMBL" id="AANZ01000009">
    <property type="protein sequence ID" value="EAQ80353.1"/>
    <property type="molecule type" value="Genomic_DNA"/>
</dbReference>
<evidence type="ECO:0000313" key="3">
    <source>
        <dbReference type="Proteomes" id="UP000004358"/>
    </source>
</evidence>
<feature type="compositionally biased region" description="Polar residues" evidence="1">
    <location>
        <begin position="36"/>
        <end position="45"/>
    </location>
</feature>
<accession>A3ZSS9</accession>
<organism evidence="2 3">
    <name type="scientific">Blastopirellula marina DSM 3645</name>
    <dbReference type="NCBI Taxonomy" id="314230"/>
    <lineage>
        <taxon>Bacteria</taxon>
        <taxon>Pseudomonadati</taxon>
        <taxon>Planctomycetota</taxon>
        <taxon>Planctomycetia</taxon>
        <taxon>Pirellulales</taxon>
        <taxon>Pirellulaceae</taxon>
        <taxon>Blastopirellula</taxon>
    </lineage>
</organism>
<evidence type="ECO:0000313" key="2">
    <source>
        <dbReference type="EMBL" id="EAQ80353.1"/>
    </source>
</evidence>
<protein>
    <submittedName>
        <fullName evidence="2">Uncharacterized protein</fullName>
    </submittedName>
</protein>
<name>A3ZSS9_9BACT</name>
<gene>
    <name evidence="2" type="ORF">DSM3645_10927</name>
</gene>
<dbReference type="Proteomes" id="UP000004358">
    <property type="component" value="Unassembled WGS sequence"/>
</dbReference>
<feature type="region of interest" description="Disordered" evidence="1">
    <location>
        <begin position="32"/>
        <end position="57"/>
    </location>
</feature>
<dbReference type="AlphaFoldDB" id="A3ZSS9"/>
<evidence type="ECO:0000256" key="1">
    <source>
        <dbReference type="SAM" id="MobiDB-lite"/>
    </source>
</evidence>
<comment type="caution">
    <text evidence="2">The sequence shown here is derived from an EMBL/GenBank/DDBJ whole genome shotgun (WGS) entry which is preliminary data.</text>
</comment>
<proteinExistence type="predicted"/>
<sequence>MLLDTSNRIPSLALRASVKIWKRTRELKPLREAYETSPSAGSSAMMNRENKSAPDRI</sequence>
<reference evidence="2 3" key="1">
    <citation type="submission" date="2006-02" db="EMBL/GenBank/DDBJ databases">
        <authorList>
            <person name="Amann R."/>
            <person name="Ferriera S."/>
            <person name="Johnson J."/>
            <person name="Kravitz S."/>
            <person name="Halpern A."/>
            <person name="Remington K."/>
            <person name="Beeson K."/>
            <person name="Tran B."/>
            <person name="Rogers Y.-H."/>
            <person name="Friedman R."/>
            <person name="Venter J.C."/>
        </authorList>
    </citation>
    <scope>NUCLEOTIDE SEQUENCE [LARGE SCALE GENOMIC DNA]</scope>
    <source>
        <strain evidence="2 3">DSM 3645</strain>
    </source>
</reference>
<dbReference type="HOGENOM" id="CLU_2987514_0_0_0"/>